<feature type="transmembrane region" description="Helical" evidence="4">
    <location>
        <begin position="286"/>
        <end position="306"/>
    </location>
</feature>
<evidence type="ECO:0000256" key="1">
    <source>
        <dbReference type="ARBA" id="ARBA00022692"/>
    </source>
</evidence>
<feature type="transmembrane region" description="Helical" evidence="4">
    <location>
        <begin position="257"/>
        <end position="279"/>
    </location>
</feature>
<organism evidence="5 6">
    <name type="scientific">Undibacterium terreum</name>
    <dbReference type="NCBI Taxonomy" id="1224302"/>
    <lineage>
        <taxon>Bacteria</taxon>
        <taxon>Pseudomonadati</taxon>
        <taxon>Pseudomonadota</taxon>
        <taxon>Betaproteobacteria</taxon>
        <taxon>Burkholderiales</taxon>
        <taxon>Oxalobacteraceae</taxon>
        <taxon>Undibacterium</taxon>
    </lineage>
</organism>
<proteinExistence type="predicted"/>
<feature type="transmembrane region" description="Helical" evidence="4">
    <location>
        <begin position="21"/>
        <end position="39"/>
    </location>
</feature>
<evidence type="ECO:0000313" key="5">
    <source>
        <dbReference type="EMBL" id="GGC66353.1"/>
    </source>
</evidence>
<evidence type="ECO:0008006" key="7">
    <source>
        <dbReference type="Google" id="ProtNLM"/>
    </source>
</evidence>
<keyword evidence="1 4" id="KW-0812">Transmembrane</keyword>
<feature type="transmembrane region" description="Helical" evidence="4">
    <location>
        <begin position="312"/>
        <end position="332"/>
    </location>
</feature>
<sequence>MTKMLSLDKPAAGIWSESKRQIWVDVALTMLVSSAILYADFMNVIILGMHEKLSFSLQTAGDICSLNLLGTAVGSLVAAIFARKLVNFKNCAFFTVAIALLDVSCIFVTHWQALYVLRGFHGLASGGLLAFCGAALSQRKSPERIMGASLAIQLALASGGAQFLPRIIQADGLAIVFIIMSGFELLALALLMLKAEYFSSIRVMRHPVENEKSDLSTDAKLLFGLALFSLFLFQASRFMVVGFGFQIGDLFSFKRPFVGSVIGFGNWLSGAGALIATLLPRKTGRALPLIVAGIGNFSASIALVTLGHDPMIFALATCASALFTFVALPYHYGVCFAIDKTGALGIWTAFISKMGLSVGPAMGGFLISKYSLTAVLWLSAILVFTATTLACWPGRVADRCTQGEH</sequence>
<evidence type="ECO:0000256" key="2">
    <source>
        <dbReference type="ARBA" id="ARBA00022989"/>
    </source>
</evidence>
<evidence type="ECO:0000256" key="3">
    <source>
        <dbReference type="ARBA" id="ARBA00023136"/>
    </source>
</evidence>
<dbReference type="EMBL" id="BMED01000001">
    <property type="protein sequence ID" value="GGC66353.1"/>
    <property type="molecule type" value="Genomic_DNA"/>
</dbReference>
<protein>
    <recommendedName>
        <fullName evidence="7">MFS transporter</fullName>
    </recommendedName>
</protein>
<reference evidence="5" key="2">
    <citation type="submission" date="2020-09" db="EMBL/GenBank/DDBJ databases">
        <authorList>
            <person name="Sun Q."/>
            <person name="Zhou Y."/>
        </authorList>
    </citation>
    <scope>NUCLEOTIDE SEQUENCE</scope>
    <source>
        <strain evidence="5">CGMCC 1.10998</strain>
    </source>
</reference>
<accession>A0A916UAA7</accession>
<name>A0A916UAA7_9BURK</name>
<gene>
    <name evidence="5" type="ORF">GCM10011396_11750</name>
</gene>
<reference evidence="5" key="1">
    <citation type="journal article" date="2014" name="Int. J. Syst. Evol. Microbiol.">
        <title>Complete genome sequence of Corynebacterium casei LMG S-19264T (=DSM 44701T), isolated from a smear-ripened cheese.</title>
        <authorList>
            <consortium name="US DOE Joint Genome Institute (JGI-PGF)"/>
            <person name="Walter F."/>
            <person name="Albersmeier A."/>
            <person name="Kalinowski J."/>
            <person name="Ruckert C."/>
        </authorList>
    </citation>
    <scope>NUCLEOTIDE SEQUENCE</scope>
    <source>
        <strain evidence="5">CGMCC 1.10998</strain>
    </source>
</reference>
<dbReference type="SUPFAM" id="SSF103473">
    <property type="entry name" value="MFS general substrate transporter"/>
    <property type="match status" value="1"/>
</dbReference>
<dbReference type="InterPro" id="IPR011701">
    <property type="entry name" value="MFS"/>
</dbReference>
<feature type="transmembrane region" description="Helical" evidence="4">
    <location>
        <begin position="344"/>
        <end position="368"/>
    </location>
</feature>
<dbReference type="GO" id="GO:0022857">
    <property type="term" value="F:transmembrane transporter activity"/>
    <property type="evidence" value="ECO:0007669"/>
    <property type="project" value="InterPro"/>
</dbReference>
<dbReference type="Gene3D" id="1.20.1250.20">
    <property type="entry name" value="MFS general substrate transporter like domains"/>
    <property type="match status" value="1"/>
</dbReference>
<evidence type="ECO:0000313" key="6">
    <source>
        <dbReference type="Proteomes" id="UP000637423"/>
    </source>
</evidence>
<dbReference type="InterPro" id="IPR036259">
    <property type="entry name" value="MFS_trans_sf"/>
</dbReference>
<feature type="transmembrane region" description="Helical" evidence="4">
    <location>
        <begin position="174"/>
        <end position="193"/>
    </location>
</feature>
<dbReference type="RefSeq" id="WP_188564997.1">
    <property type="nucleotide sequence ID" value="NZ_BMED01000001.1"/>
</dbReference>
<feature type="transmembrane region" description="Helical" evidence="4">
    <location>
        <begin position="93"/>
        <end position="113"/>
    </location>
</feature>
<feature type="transmembrane region" description="Helical" evidence="4">
    <location>
        <begin position="59"/>
        <end position="81"/>
    </location>
</feature>
<keyword evidence="6" id="KW-1185">Reference proteome</keyword>
<keyword evidence="2 4" id="KW-1133">Transmembrane helix</keyword>
<keyword evidence="3 4" id="KW-0472">Membrane</keyword>
<dbReference type="Pfam" id="PF07690">
    <property type="entry name" value="MFS_1"/>
    <property type="match status" value="1"/>
</dbReference>
<dbReference type="Proteomes" id="UP000637423">
    <property type="component" value="Unassembled WGS sequence"/>
</dbReference>
<feature type="transmembrane region" description="Helical" evidence="4">
    <location>
        <begin position="374"/>
        <end position="392"/>
    </location>
</feature>
<comment type="caution">
    <text evidence="5">The sequence shown here is derived from an EMBL/GenBank/DDBJ whole genome shotgun (WGS) entry which is preliminary data.</text>
</comment>
<dbReference type="AlphaFoldDB" id="A0A916UAA7"/>
<feature type="transmembrane region" description="Helical" evidence="4">
    <location>
        <begin position="221"/>
        <end position="245"/>
    </location>
</feature>
<evidence type="ECO:0000256" key="4">
    <source>
        <dbReference type="SAM" id="Phobius"/>
    </source>
</evidence>